<feature type="coiled-coil region" evidence="1">
    <location>
        <begin position="42"/>
        <end position="76"/>
    </location>
</feature>
<protein>
    <submittedName>
        <fullName evidence="2">Uncharacterized protein</fullName>
    </submittedName>
</protein>
<name>A0AAE0LHZ2_9CHLO</name>
<evidence type="ECO:0000256" key="1">
    <source>
        <dbReference type="SAM" id="Coils"/>
    </source>
</evidence>
<keyword evidence="3" id="KW-1185">Reference proteome</keyword>
<proteinExistence type="predicted"/>
<dbReference type="Proteomes" id="UP001190700">
    <property type="component" value="Unassembled WGS sequence"/>
</dbReference>
<gene>
    <name evidence="2" type="ORF">CYMTET_6369</name>
</gene>
<dbReference type="EMBL" id="LGRX02001515">
    <property type="protein sequence ID" value="KAK3286051.1"/>
    <property type="molecule type" value="Genomic_DNA"/>
</dbReference>
<evidence type="ECO:0000313" key="3">
    <source>
        <dbReference type="Proteomes" id="UP001190700"/>
    </source>
</evidence>
<organism evidence="2 3">
    <name type="scientific">Cymbomonas tetramitiformis</name>
    <dbReference type="NCBI Taxonomy" id="36881"/>
    <lineage>
        <taxon>Eukaryota</taxon>
        <taxon>Viridiplantae</taxon>
        <taxon>Chlorophyta</taxon>
        <taxon>Pyramimonadophyceae</taxon>
        <taxon>Pyramimonadales</taxon>
        <taxon>Pyramimonadaceae</taxon>
        <taxon>Cymbomonas</taxon>
    </lineage>
</organism>
<evidence type="ECO:0000313" key="2">
    <source>
        <dbReference type="EMBL" id="KAK3286051.1"/>
    </source>
</evidence>
<dbReference type="AlphaFoldDB" id="A0AAE0LHZ2"/>
<reference evidence="2 3" key="1">
    <citation type="journal article" date="2015" name="Genome Biol. Evol.">
        <title>Comparative Genomics of a Bacterivorous Green Alga Reveals Evolutionary Causalities and Consequences of Phago-Mixotrophic Mode of Nutrition.</title>
        <authorList>
            <person name="Burns J.A."/>
            <person name="Paasch A."/>
            <person name="Narechania A."/>
            <person name="Kim E."/>
        </authorList>
    </citation>
    <scope>NUCLEOTIDE SEQUENCE [LARGE SCALE GENOMIC DNA]</scope>
    <source>
        <strain evidence="2 3">PLY_AMNH</strain>
    </source>
</reference>
<accession>A0AAE0LHZ2</accession>
<sequence length="231" mass="25665">MPRRDLGLLPFVPYSVFQNLIEGEPLFDPEKDIEIPKEDALLRALEERVDELQTVRTELKAEKEELETRARELQYGLNECTGILTVLTKPDVVICTEVELKRLIKKAVEDSRQSPERTVEELVTSSTEAALPILGVAPNDVDRAVCGNDADSIDTPVVLLSPVLEKLKGGRLNASTQVKRRLSMVPGPLNCSSSFIPMNRSKLCSAPSLSCPFLLLTYIERVRRHSTAALV</sequence>
<comment type="caution">
    <text evidence="2">The sequence shown here is derived from an EMBL/GenBank/DDBJ whole genome shotgun (WGS) entry which is preliminary data.</text>
</comment>
<keyword evidence="1" id="KW-0175">Coiled coil</keyword>